<dbReference type="InterPro" id="IPR046254">
    <property type="entry name" value="DUF6287"/>
</dbReference>
<evidence type="ECO:0000256" key="1">
    <source>
        <dbReference type="SAM" id="MobiDB-lite"/>
    </source>
</evidence>
<organism evidence="3 4">
    <name type="scientific">Streptococcus equinus ATCC 700338</name>
    <dbReference type="NCBI Taxonomy" id="864569"/>
    <lineage>
        <taxon>Bacteria</taxon>
        <taxon>Bacillati</taxon>
        <taxon>Bacillota</taxon>
        <taxon>Bacilli</taxon>
        <taxon>Lactobacillales</taxon>
        <taxon>Streptococcaceae</taxon>
        <taxon>Streptococcus</taxon>
    </lineage>
</organism>
<dbReference type="HOGENOM" id="CLU_1030223_0_0_9"/>
<evidence type="ECO:0000313" key="4">
    <source>
        <dbReference type="Proteomes" id="UP000004290"/>
    </source>
</evidence>
<feature type="compositionally biased region" description="Acidic residues" evidence="1">
    <location>
        <begin position="241"/>
        <end position="254"/>
    </location>
</feature>
<reference evidence="3 4" key="1">
    <citation type="submission" date="2010-07" db="EMBL/GenBank/DDBJ databases">
        <authorList>
            <person name="Muzny D."/>
            <person name="Qin X."/>
            <person name="Deng J."/>
            <person name="Jiang H."/>
            <person name="Liu Y."/>
            <person name="Qu J."/>
            <person name="Song X.-Z."/>
            <person name="Zhang L."/>
            <person name="Thornton R."/>
            <person name="Coyle M."/>
            <person name="Francisco L."/>
            <person name="Jackson L."/>
            <person name="Javaid M."/>
            <person name="Korchina V."/>
            <person name="Kovar C."/>
            <person name="Mata R."/>
            <person name="Mathew T."/>
            <person name="Ngo R."/>
            <person name="Nguyen L."/>
            <person name="Nguyen N."/>
            <person name="Okwuonu G."/>
            <person name="Ongeri F."/>
            <person name="Pham C."/>
            <person name="Simmons D."/>
            <person name="Wilczek-Boney K."/>
            <person name="Hale W."/>
            <person name="Jakkamsetti A."/>
            <person name="Pham P."/>
            <person name="Ruth R."/>
            <person name="San Lucas F."/>
            <person name="Warren J."/>
            <person name="Zhang J."/>
            <person name="Zhao Z."/>
            <person name="Zhou C."/>
            <person name="Zhu D."/>
            <person name="Lee S."/>
            <person name="Bess C."/>
            <person name="Blankenburg K."/>
            <person name="Forbes L."/>
            <person name="Fu Q."/>
            <person name="Gubbala S."/>
            <person name="Hirani K."/>
            <person name="Jayaseelan J.C."/>
            <person name="Lara F."/>
            <person name="Munidasa M."/>
            <person name="Palculict T."/>
            <person name="Patil S."/>
            <person name="Pu L.-L."/>
            <person name="Saada N."/>
            <person name="Tang L."/>
            <person name="Weissenberger G."/>
            <person name="Zhu Y."/>
            <person name="Hemphill L."/>
            <person name="Shang Y."/>
            <person name="Youmans B."/>
            <person name="Ayvaz T."/>
            <person name="Ross M."/>
            <person name="Santibanez J."/>
            <person name="Aqrawi P."/>
            <person name="Gross S."/>
            <person name="Joshi V."/>
            <person name="Fowler G."/>
            <person name="Nazareth L."/>
            <person name="Reid J."/>
            <person name="Worley K."/>
            <person name="Petrosino J."/>
            <person name="Highlander S."/>
            <person name="Gibbs R."/>
        </authorList>
    </citation>
    <scope>NUCLEOTIDE SEQUENCE [LARGE SCALE GENOMIC DNA]</scope>
    <source>
        <strain evidence="3 4">ATCC 700338</strain>
    </source>
</reference>
<feature type="compositionally biased region" description="Polar residues" evidence="1">
    <location>
        <begin position="270"/>
        <end position="279"/>
    </location>
</feature>
<evidence type="ECO:0000313" key="3">
    <source>
        <dbReference type="EMBL" id="EFM27104.1"/>
    </source>
</evidence>
<dbReference type="AlphaFoldDB" id="E0PF07"/>
<accession>E0PF07</accession>
<gene>
    <name evidence="3" type="ORF">HMPREF9319_1430</name>
</gene>
<protein>
    <recommendedName>
        <fullName evidence="2">DUF6287 domain-containing protein</fullName>
    </recommendedName>
</protein>
<name>E0PF07_STREI</name>
<comment type="caution">
    <text evidence="3">The sequence shown here is derived from an EMBL/GenBank/DDBJ whole genome shotgun (WGS) entry which is preliminary data.</text>
</comment>
<proteinExistence type="predicted"/>
<sequence length="279" mass="30681">MKLKIKGITMKKGTSYFLVSGLVLLAVGGGVITLKYHSNHNHASTVSSQHHHAQKKLSKSTSSSTKTQNHVASKRADLLKAPTEKQVTEQLIKDGENLISTRQVSQQTSQFDFNALAQSDFSSLAGTWMDANGYTFEFSPQGIIDDKLILSALVYNENGEAISNVYTESGGGFILHYYAAGSQIPSWHFGITETDPSDYGRDRLFATQGSRFDYESTNQFVSNVFYKVSDQYSQNTQTESDTVELSDSQEESDDTLTTSSSDNQADETTESQTETAVTN</sequence>
<feature type="domain" description="DUF6287" evidence="2">
    <location>
        <begin position="109"/>
        <end position="142"/>
    </location>
</feature>
<dbReference type="Pfam" id="PF19804">
    <property type="entry name" value="DUF6287"/>
    <property type="match status" value="1"/>
</dbReference>
<feature type="region of interest" description="Disordered" evidence="1">
    <location>
        <begin position="236"/>
        <end position="279"/>
    </location>
</feature>
<evidence type="ECO:0000259" key="2">
    <source>
        <dbReference type="Pfam" id="PF19804"/>
    </source>
</evidence>
<dbReference type="Proteomes" id="UP000004290">
    <property type="component" value="Unassembled WGS sequence"/>
</dbReference>
<feature type="region of interest" description="Disordered" evidence="1">
    <location>
        <begin position="43"/>
        <end position="74"/>
    </location>
</feature>
<dbReference type="EMBL" id="AEEL01000017">
    <property type="protein sequence ID" value="EFM27104.1"/>
    <property type="molecule type" value="Genomic_DNA"/>
</dbReference>
<feature type="compositionally biased region" description="Basic residues" evidence="1">
    <location>
        <begin position="49"/>
        <end position="58"/>
    </location>
</feature>
<keyword evidence="4" id="KW-1185">Reference proteome</keyword>